<dbReference type="AlphaFoldDB" id="A0AAQ3UQP2"/>
<evidence type="ECO:0000313" key="2">
    <source>
        <dbReference type="EMBL" id="WVZ95824.1"/>
    </source>
</evidence>
<evidence type="ECO:0008006" key="4">
    <source>
        <dbReference type="Google" id="ProtNLM"/>
    </source>
</evidence>
<dbReference type="EMBL" id="CP144754">
    <property type="protein sequence ID" value="WVZ95824.1"/>
    <property type="molecule type" value="Genomic_DNA"/>
</dbReference>
<gene>
    <name evidence="2" type="ORF">U9M48_041538</name>
</gene>
<feature type="compositionally biased region" description="Pro residues" evidence="1">
    <location>
        <begin position="9"/>
        <end position="23"/>
    </location>
</feature>
<sequence>MAPSYPAVAKPPPSPAARRPPPAQIRSNPPMVDPDAARLLKIPPPIHSDVRPAGCPPPGSILLDPYGNLSARTNGTTTVDGKRILVTLLGWAAVPPRVSCFTVHCPDDWKPFALGDLPAVLCSDADLVLLRVTASSPTSTTTSSTRPAPTSACRLRGDSFYCLAVLLRVFGRWPYNDDLFSLHLDSSKTGRWSTRRPSMLIHIQAPCSPLEGELGSVGFVDLWRGYPHLRSPPLVPKPPKGYAPYIRNIVDLEGYIKFFEMRNLAGRRAASSNSTCAASQGGWVAATKKMVSSISRKKKEYNAKWFHLRCCLEISERNAI</sequence>
<reference evidence="2 3" key="1">
    <citation type="submission" date="2024-02" db="EMBL/GenBank/DDBJ databases">
        <title>High-quality chromosome-scale genome assembly of Pensacola bahiagrass (Paspalum notatum Flugge var. saurae).</title>
        <authorList>
            <person name="Vega J.M."/>
            <person name="Podio M."/>
            <person name="Orjuela J."/>
            <person name="Siena L.A."/>
            <person name="Pessino S.C."/>
            <person name="Combes M.C."/>
            <person name="Mariac C."/>
            <person name="Albertini E."/>
            <person name="Pupilli F."/>
            <person name="Ortiz J.P.A."/>
            <person name="Leblanc O."/>
        </authorList>
    </citation>
    <scope>NUCLEOTIDE SEQUENCE [LARGE SCALE GENOMIC DNA]</scope>
    <source>
        <strain evidence="2">R1</strain>
        <tissue evidence="2">Leaf</tissue>
    </source>
</reference>
<keyword evidence="3" id="KW-1185">Reference proteome</keyword>
<proteinExistence type="predicted"/>
<dbReference type="Proteomes" id="UP001341281">
    <property type="component" value="Chromosome 10"/>
</dbReference>
<name>A0AAQ3UQP2_PASNO</name>
<evidence type="ECO:0000256" key="1">
    <source>
        <dbReference type="SAM" id="MobiDB-lite"/>
    </source>
</evidence>
<protein>
    <recommendedName>
        <fullName evidence="4">DUF1618 domain-containing protein</fullName>
    </recommendedName>
</protein>
<dbReference type="PANTHER" id="PTHR33074">
    <property type="entry name" value="EXPRESSED PROTEIN-RELATED"/>
    <property type="match status" value="1"/>
</dbReference>
<dbReference type="PANTHER" id="PTHR33074:SF108">
    <property type="entry name" value="OS02G0492500 PROTEIN"/>
    <property type="match status" value="1"/>
</dbReference>
<accession>A0AAQ3UQP2</accession>
<feature type="non-terminal residue" evidence="2">
    <location>
        <position position="1"/>
    </location>
</feature>
<feature type="region of interest" description="Disordered" evidence="1">
    <location>
        <begin position="1"/>
        <end position="33"/>
    </location>
</feature>
<evidence type="ECO:0000313" key="3">
    <source>
        <dbReference type="Proteomes" id="UP001341281"/>
    </source>
</evidence>
<organism evidence="2 3">
    <name type="scientific">Paspalum notatum var. saurae</name>
    <dbReference type="NCBI Taxonomy" id="547442"/>
    <lineage>
        <taxon>Eukaryota</taxon>
        <taxon>Viridiplantae</taxon>
        <taxon>Streptophyta</taxon>
        <taxon>Embryophyta</taxon>
        <taxon>Tracheophyta</taxon>
        <taxon>Spermatophyta</taxon>
        <taxon>Magnoliopsida</taxon>
        <taxon>Liliopsida</taxon>
        <taxon>Poales</taxon>
        <taxon>Poaceae</taxon>
        <taxon>PACMAD clade</taxon>
        <taxon>Panicoideae</taxon>
        <taxon>Andropogonodae</taxon>
        <taxon>Paspaleae</taxon>
        <taxon>Paspalinae</taxon>
        <taxon>Paspalum</taxon>
    </lineage>
</organism>